<dbReference type="CDD" id="cd02000">
    <property type="entry name" value="TPP_E1_PDC_ADC_BCADC"/>
    <property type="match status" value="1"/>
</dbReference>
<evidence type="ECO:0000256" key="5">
    <source>
        <dbReference type="SAM" id="MobiDB-lite"/>
    </source>
</evidence>
<comment type="cofactor">
    <cofactor evidence="1 4">
        <name>thiamine diphosphate</name>
        <dbReference type="ChEBI" id="CHEBI:58937"/>
    </cofactor>
</comment>
<comment type="function">
    <text evidence="4">The branched-chain alpha-keto dehydrogenase complex catalyzes the overall conversion of alpha-keto acids to acyl-CoA and CO(2). It contains multiple copies of three enzymatic components: branched-chain alpha-keto acid decarboxylase (E1), lipoamide acyltransferase (E2) and lipoamide dehydrogenase (E3).</text>
</comment>
<feature type="region of interest" description="Disordered" evidence="5">
    <location>
        <begin position="284"/>
        <end position="303"/>
    </location>
</feature>
<organism evidence="7 8">
    <name type="scientific">Marinospirillum alkaliphilum DSM 21637</name>
    <dbReference type="NCBI Taxonomy" id="1122209"/>
    <lineage>
        <taxon>Bacteria</taxon>
        <taxon>Pseudomonadati</taxon>
        <taxon>Pseudomonadota</taxon>
        <taxon>Gammaproteobacteria</taxon>
        <taxon>Oceanospirillales</taxon>
        <taxon>Oceanospirillaceae</taxon>
        <taxon>Marinospirillum</taxon>
    </lineage>
</organism>
<reference evidence="7 8" key="1">
    <citation type="submission" date="2016-11" db="EMBL/GenBank/DDBJ databases">
        <authorList>
            <person name="Jaros S."/>
            <person name="Januszkiewicz K."/>
            <person name="Wedrychowicz H."/>
        </authorList>
    </citation>
    <scope>NUCLEOTIDE SEQUENCE [LARGE SCALE GENOMIC DNA]</scope>
    <source>
        <strain evidence="7 8">DSM 21637</strain>
    </source>
</reference>
<dbReference type="RefSeq" id="WP_072326102.1">
    <property type="nucleotide sequence ID" value="NZ_FPJW01000006.1"/>
</dbReference>
<dbReference type="Proteomes" id="UP000182350">
    <property type="component" value="Unassembled WGS sequence"/>
</dbReference>
<evidence type="ECO:0000313" key="8">
    <source>
        <dbReference type="Proteomes" id="UP000182350"/>
    </source>
</evidence>
<dbReference type="OrthoDB" id="9766715at2"/>
<sequence length="401" mass="44837">MSDLRNLDVELVHQPAFLDPVTSVIPTFRLLQQDGTLYPGAQAPDMSQELALKIHDTFLFIRALDERMLASQRQGRISFYMTQTGEEASDTCSAAALDAGDVIFAQYREQGALAFRGFSVDQFMNQIFSNHKDLGKGRQMPIHYGSRELNYVTISSPLGTQIPQATGYAFGFRQSQQKQCVICYFGEGAASEGDFHAGLNMAGVLKVPVIFFCRNNGYAISTPVHEQLAGDGVAGRGPGYGLKTLRVDGNDALAVYEATRLARQMAVEEHQPVLIESMTYRLGAHSSSDDPSGYRSRKEEDQWRDKDPVARFRNWLIKQGWWTDAQDQARQAEHRKAVADAMKRAEKLDSPPLEDLFSDVYDLLPWHLQQQQQQAREHILRHPQAYPATAPRLKAAGEGKA</sequence>
<dbReference type="Pfam" id="PF00676">
    <property type="entry name" value="E1_dh"/>
    <property type="match status" value="1"/>
</dbReference>
<comment type="similarity">
    <text evidence="4">Belongs to the BCKDHA family.</text>
</comment>
<dbReference type="PANTHER" id="PTHR43380">
    <property type="entry name" value="2-OXOISOVALERATE DEHYDROGENASE SUBUNIT ALPHA, MITOCHONDRIAL"/>
    <property type="match status" value="1"/>
</dbReference>
<dbReference type="SUPFAM" id="SSF52518">
    <property type="entry name" value="Thiamin diphosphate-binding fold (THDP-binding)"/>
    <property type="match status" value="1"/>
</dbReference>
<evidence type="ECO:0000256" key="1">
    <source>
        <dbReference type="ARBA" id="ARBA00001964"/>
    </source>
</evidence>
<evidence type="ECO:0000256" key="3">
    <source>
        <dbReference type="ARBA" id="ARBA00023052"/>
    </source>
</evidence>
<dbReference type="InterPro" id="IPR029061">
    <property type="entry name" value="THDP-binding"/>
</dbReference>
<protein>
    <recommendedName>
        <fullName evidence="4">2-oxoisovalerate dehydrogenase subunit alpha</fullName>
        <ecNumber evidence="4">1.2.4.4</ecNumber>
    </recommendedName>
    <alternativeName>
        <fullName evidence="4">Branched-chain alpha-keto acid dehydrogenase E1 component alpha chain</fullName>
    </alternativeName>
</protein>
<evidence type="ECO:0000313" key="7">
    <source>
        <dbReference type="EMBL" id="SFX48362.1"/>
    </source>
</evidence>
<dbReference type="EC" id="1.2.4.4" evidence="4"/>
<dbReference type="AlphaFoldDB" id="A0A1K1XF97"/>
<name>A0A1K1XF97_9GAMM</name>
<evidence type="ECO:0000256" key="4">
    <source>
        <dbReference type="RuleBase" id="RU365014"/>
    </source>
</evidence>
<keyword evidence="3 4" id="KW-0786">Thiamine pyrophosphate</keyword>
<dbReference type="Gene3D" id="3.40.50.970">
    <property type="match status" value="1"/>
</dbReference>
<keyword evidence="2 4" id="KW-0560">Oxidoreductase</keyword>
<accession>A0A1K1XF97</accession>
<dbReference type="FunFam" id="3.40.50.970:FF:000055">
    <property type="entry name" value="2-oxoisovalerate dehydrogenase subunit alpha"/>
    <property type="match status" value="1"/>
</dbReference>
<gene>
    <name evidence="7" type="ORF">SAMN02745752_01808</name>
</gene>
<dbReference type="PANTHER" id="PTHR43380:SF1">
    <property type="entry name" value="2-OXOISOVALERATE DEHYDROGENASE SUBUNIT ALPHA, MITOCHONDRIAL"/>
    <property type="match status" value="1"/>
</dbReference>
<comment type="catalytic activity">
    <reaction evidence="4">
        <text>N(6)-[(R)-lipoyl]-L-lysyl-[protein] + 3-methyl-2-oxobutanoate + H(+) = N(6)-[(R)-S(8)-2-methylpropanoyldihydrolipoyl]-L-lysyl-[protein] + CO2</text>
        <dbReference type="Rhea" id="RHEA:13457"/>
        <dbReference type="Rhea" id="RHEA-COMP:10474"/>
        <dbReference type="Rhea" id="RHEA-COMP:10497"/>
        <dbReference type="ChEBI" id="CHEBI:11851"/>
        <dbReference type="ChEBI" id="CHEBI:15378"/>
        <dbReference type="ChEBI" id="CHEBI:16526"/>
        <dbReference type="ChEBI" id="CHEBI:83099"/>
        <dbReference type="ChEBI" id="CHEBI:83142"/>
        <dbReference type="EC" id="1.2.4.4"/>
    </reaction>
</comment>
<proteinExistence type="inferred from homology"/>
<evidence type="ECO:0000259" key="6">
    <source>
        <dbReference type="Pfam" id="PF00676"/>
    </source>
</evidence>
<dbReference type="InterPro" id="IPR001017">
    <property type="entry name" value="DH_E1"/>
</dbReference>
<dbReference type="EMBL" id="FPJW01000006">
    <property type="protein sequence ID" value="SFX48362.1"/>
    <property type="molecule type" value="Genomic_DNA"/>
</dbReference>
<dbReference type="InterPro" id="IPR050771">
    <property type="entry name" value="Alpha-ketoacid_DH_E1_comp"/>
</dbReference>
<dbReference type="GO" id="GO:0003863">
    <property type="term" value="F:branched-chain 2-oxo acid dehydrogenase activity"/>
    <property type="evidence" value="ECO:0007669"/>
    <property type="project" value="UniProtKB-EC"/>
</dbReference>
<dbReference type="STRING" id="1122209.SAMN02745752_01808"/>
<evidence type="ECO:0000256" key="2">
    <source>
        <dbReference type="ARBA" id="ARBA00023002"/>
    </source>
</evidence>
<feature type="domain" description="Dehydrogenase E1 component" evidence="6">
    <location>
        <begin position="59"/>
        <end position="351"/>
    </location>
</feature>
<dbReference type="GO" id="GO:0009083">
    <property type="term" value="P:branched-chain amino acid catabolic process"/>
    <property type="evidence" value="ECO:0007669"/>
    <property type="project" value="TreeGrafter"/>
</dbReference>
<keyword evidence="8" id="KW-1185">Reference proteome</keyword>